<sequence>MPVIDVWMQHPTLRHSNHEMFESLRRWTGRGLLEEPVPVEATVAAMAAADVEIGLSAAWYGPQGSLIGNDEVAEFVAESEGRLRGVAGVDLTRPVQAVRELRRAVEELGFVALRVVPWLWGLPPTDRLYYPLYAACVDLGIPFCTQVGHTGPLRPSETGRPILWGSNNRRSWSSGIAVLVDHAAEDAGTQDSSAGWFQDRRWLLVGLGR</sequence>
<dbReference type="PANTHER" id="PTHR21240">
    <property type="entry name" value="2-AMINO-3-CARBOXYLMUCONATE-6-SEMIALDEHYDE DECARBOXYLASE"/>
    <property type="match status" value="1"/>
</dbReference>
<name>A0A7X6B138_STRMQ</name>
<organism evidence="3 4">
    <name type="scientific">Streptomyces malaysiensis</name>
    <dbReference type="NCBI Taxonomy" id="92644"/>
    <lineage>
        <taxon>Bacteria</taxon>
        <taxon>Bacillati</taxon>
        <taxon>Actinomycetota</taxon>
        <taxon>Actinomycetes</taxon>
        <taxon>Kitasatosporales</taxon>
        <taxon>Streptomycetaceae</taxon>
        <taxon>Streptomyces</taxon>
        <taxon>Streptomyces violaceusniger group</taxon>
    </lineage>
</organism>
<evidence type="ECO:0000313" key="4">
    <source>
        <dbReference type="Proteomes" id="UP000536624"/>
    </source>
</evidence>
<proteinExistence type="predicted"/>
<dbReference type="SUPFAM" id="SSF51556">
    <property type="entry name" value="Metallo-dependent hydrolases"/>
    <property type="match status" value="1"/>
</dbReference>
<protein>
    <recommendedName>
        <fullName evidence="2">Amidohydrolase-related domain-containing protein</fullName>
    </recommendedName>
</protein>
<dbReference type="Gene3D" id="3.20.20.140">
    <property type="entry name" value="Metal-dependent hydrolases"/>
    <property type="match status" value="1"/>
</dbReference>
<dbReference type="InterPro" id="IPR006680">
    <property type="entry name" value="Amidohydro-rel"/>
</dbReference>
<dbReference type="GO" id="GO:0016831">
    <property type="term" value="F:carboxy-lyase activity"/>
    <property type="evidence" value="ECO:0007669"/>
    <property type="project" value="InterPro"/>
</dbReference>
<dbReference type="EMBL" id="JAALLH010000002">
    <property type="protein sequence ID" value="NIY69455.1"/>
    <property type="molecule type" value="Genomic_DNA"/>
</dbReference>
<dbReference type="PANTHER" id="PTHR21240:SF19">
    <property type="entry name" value="CATALYTIC_ HYDROLASE"/>
    <property type="match status" value="1"/>
</dbReference>
<feature type="domain" description="Amidohydrolase-related" evidence="2">
    <location>
        <begin position="69"/>
        <end position="159"/>
    </location>
</feature>
<dbReference type="AlphaFoldDB" id="A0A7X6B138"/>
<evidence type="ECO:0000259" key="2">
    <source>
        <dbReference type="Pfam" id="PF04909"/>
    </source>
</evidence>
<accession>A0A7X6B138</accession>
<dbReference type="Pfam" id="PF04909">
    <property type="entry name" value="Amidohydro_2"/>
    <property type="match status" value="1"/>
</dbReference>
<dbReference type="InterPro" id="IPR032465">
    <property type="entry name" value="ACMSD"/>
</dbReference>
<keyword evidence="1" id="KW-0456">Lyase</keyword>
<dbReference type="Proteomes" id="UP000536624">
    <property type="component" value="Unassembled WGS sequence"/>
</dbReference>
<reference evidence="3 4" key="1">
    <citation type="submission" date="2020-02" db="EMBL/GenBank/DDBJ databases">
        <title>Streptomyces malaysiensis DSM14702 (JHCC583434, PFL_A843) Genome sequencing and assembly.</title>
        <authorList>
            <person name="Samborskyy M."/>
        </authorList>
    </citation>
    <scope>NUCLEOTIDE SEQUENCE [LARGE SCALE GENOMIC DNA]</scope>
    <source>
        <strain evidence="3 4">DSM 14702</strain>
    </source>
</reference>
<dbReference type="InterPro" id="IPR032466">
    <property type="entry name" value="Metal_Hydrolase"/>
</dbReference>
<dbReference type="GO" id="GO:0016787">
    <property type="term" value="F:hydrolase activity"/>
    <property type="evidence" value="ECO:0007669"/>
    <property type="project" value="InterPro"/>
</dbReference>
<dbReference type="RefSeq" id="WP_244453802.1">
    <property type="nucleotide sequence ID" value="NZ_JAALLH010000002.1"/>
</dbReference>
<evidence type="ECO:0000313" key="3">
    <source>
        <dbReference type="EMBL" id="NIY69455.1"/>
    </source>
</evidence>
<comment type="caution">
    <text evidence="3">The sequence shown here is derived from an EMBL/GenBank/DDBJ whole genome shotgun (WGS) entry which is preliminary data.</text>
</comment>
<evidence type="ECO:0000256" key="1">
    <source>
        <dbReference type="ARBA" id="ARBA00023239"/>
    </source>
</evidence>
<gene>
    <name evidence="3" type="ORF">SMALB_7579</name>
</gene>